<comment type="caution">
    <text evidence="5">The sequence shown here is derived from an EMBL/GenBank/DDBJ whole genome shotgun (WGS) entry which is preliminary data.</text>
</comment>
<dbReference type="SUPFAM" id="SSF53474">
    <property type="entry name" value="alpha/beta-Hydrolases"/>
    <property type="match status" value="1"/>
</dbReference>
<keyword evidence="3" id="KW-0732">Signal</keyword>
<accession>A0ABX0P493</accession>
<dbReference type="Pfam" id="PF20434">
    <property type="entry name" value="BD-FAE"/>
    <property type="match status" value="1"/>
</dbReference>
<feature type="signal peptide" evidence="3">
    <location>
        <begin position="1"/>
        <end position="20"/>
    </location>
</feature>
<dbReference type="Gene3D" id="3.40.50.1820">
    <property type="entry name" value="alpha/beta hydrolase"/>
    <property type="match status" value="1"/>
</dbReference>
<dbReference type="InterPro" id="IPR029058">
    <property type="entry name" value="AB_hydrolase_fold"/>
</dbReference>
<dbReference type="InterPro" id="IPR049492">
    <property type="entry name" value="BD-FAE-like_dom"/>
</dbReference>
<dbReference type="PANTHER" id="PTHR48081:SF9">
    <property type="entry name" value="CARBOXYLESTERASE"/>
    <property type="match status" value="1"/>
</dbReference>
<evidence type="ECO:0000259" key="4">
    <source>
        <dbReference type="Pfam" id="PF20434"/>
    </source>
</evidence>
<evidence type="ECO:0000256" key="2">
    <source>
        <dbReference type="SAM" id="MobiDB-lite"/>
    </source>
</evidence>
<evidence type="ECO:0000256" key="1">
    <source>
        <dbReference type="ARBA" id="ARBA00022801"/>
    </source>
</evidence>
<feature type="domain" description="BD-FAE-like" evidence="4">
    <location>
        <begin position="53"/>
        <end position="231"/>
    </location>
</feature>
<sequence length="325" mass="34935">MSMKKLHAALLGAILLGGLAACSPLPTLNALSPGSALRSGSGLAYGENARHKLDVYSPEDAATPAPVVVFFLGGNWTRGERNDYAFVGRALASRGMVAVIPDFRLHPEVSYPDFLDDSARALAWTVREIARYGGDPKRLFVMGHSSGAYNAAMMALDAQWLAKQGMQPAALRGWIGLAGPYDFLPIENPVTKPVFHFPDTAPASQPINHARSGTAPALLIAANNDKLVDPVRNTRAMAARLRARDVAVQELYFDKVSHATLVASIAAPLRFLAPTLDSVEQFVKSDAGPIAPAARANRLGRNQLHPHTEDRRLNQAIPRPDQALT</sequence>
<name>A0ABX0P493_9BURK</name>
<feature type="chain" id="PRO_5046010644" evidence="3">
    <location>
        <begin position="21"/>
        <end position="325"/>
    </location>
</feature>
<dbReference type="PANTHER" id="PTHR48081">
    <property type="entry name" value="AB HYDROLASE SUPERFAMILY PROTEIN C4A8.06C"/>
    <property type="match status" value="1"/>
</dbReference>
<dbReference type="Proteomes" id="UP000609726">
    <property type="component" value="Unassembled WGS sequence"/>
</dbReference>
<dbReference type="GO" id="GO:0016787">
    <property type="term" value="F:hydrolase activity"/>
    <property type="evidence" value="ECO:0007669"/>
    <property type="project" value="UniProtKB-KW"/>
</dbReference>
<feature type="region of interest" description="Disordered" evidence="2">
    <location>
        <begin position="295"/>
        <end position="325"/>
    </location>
</feature>
<evidence type="ECO:0000313" key="6">
    <source>
        <dbReference type="Proteomes" id="UP000609726"/>
    </source>
</evidence>
<keyword evidence="6" id="KW-1185">Reference proteome</keyword>
<keyword evidence="1 5" id="KW-0378">Hydrolase</keyword>
<organism evidence="5 6">
    <name type="scientific">Massilia mucilaginosa</name>
    <dbReference type="NCBI Taxonomy" id="2609282"/>
    <lineage>
        <taxon>Bacteria</taxon>
        <taxon>Pseudomonadati</taxon>
        <taxon>Pseudomonadota</taxon>
        <taxon>Betaproteobacteria</taxon>
        <taxon>Burkholderiales</taxon>
        <taxon>Oxalobacteraceae</taxon>
        <taxon>Telluria group</taxon>
        <taxon>Massilia</taxon>
    </lineage>
</organism>
<protein>
    <submittedName>
        <fullName evidence="5">Alpha/beta fold hydrolase</fullName>
    </submittedName>
</protein>
<evidence type="ECO:0000313" key="5">
    <source>
        <dbReference type="EMBL" id="NHZ93252.1"/>
    </source>
</evidence>
<dbReference type="PROSITE" id="PS51257">
    <property type="entry name" value="PROKAR_LIPOPROTEIN"/>
    <property type="match status" value="1"/>
</dbReference>
<dbReference type="EMBL" id="WHJH01000066">
    <property type="protein sequence ID" value="NHZ93252.1"/>
    <property type="molecule type" value="Genomic_DNA"/>
</dbReference>
<proteinExistence type="predicted"/>
<evidence type="ECO:0000256" key="3">
    <source>
        <dbReference type="SAM" id="SignalP"/>
    </source>
</evidence>
<dbReference type="InterPro" id="IPR050300">
    <property type="entry name" value="GDXG_lipolytic_enzyme"/>
</dbReference>
<reference evidence="5 6" key="1">
    <citation type="submission" date="2019-10" db="EMBL/GenBank/DDBJ databases">
        <title>Taxonomy of Antarctic Massilia spp.: description of Massilia rubra sp. nov., Massilia aquatica sp. nov., Massilia mucilaginosa sp. nov., Massilia frigida sp. nov. isolated from streams, lakes and regoliths.</title>
        <authorList>
            <person name="Holochova P."/>
            <person name="Sedlacek I."/>
            <person name="Kralova S."/>
            <person name="Maslanova I."/>
            <person name="Busse H.-J."/>
            <person name="Stankova E."/>
            <person name="Vrbovska V."/>
            <person name="Kovarovic V."/>
            <person name="Bartak M."/>
            <person name="Svec P."/>
            <person name="Pantucek R."/>
        </authorList>
    </citation>
    <scope>NUCLEOTIDE SEQUENCE [LARGE SCALE GENOMIC DNA]</scope>
    <source>
        <strain evidence="5 6">CCM 8733</strain>
    </source>
</reference>
<gene>
    <name evidence="5" type="ORF">F2P45_30205</name>
</gene>